<evidence type="ECO:0000313" key="7">
    <source>
        <dbReference type="EMBL" id="GAB1252077.1"/>
    </source>
</evidence>
<accession>A0ABQ0E324</accession>
<evidence type="ECO:0000256" key="5">
    <source>
        <dbReference type="SAM" id="SignalP"/>
    </source>
</evidence>
<dbReference type="InterPro" id="IPR000064">
    <property type="entry name" value="NLP_P60_dom"/>
</dbReference>
<keyword evidence="8" id="KW-1185">Reference proteome</keyword>
<protein>
    <recommendedName>
        <fullName evidence="6">NlpC/P60 domain-containing protein</fullName>
    </recommendedName>
</protein>
<comment type="similarity">
    <text evidence="1">Belongs to the peptidase C40 family.</text>
</comment>
<evidence type="ECO:0000256" key="1">
    <source>
        <dbReference type="ARBA" id="ARBA00007074"/>
    </source>
</evidence>
<dbReference type="PROSITE" id="PS51257">
    <property type="entry name" value="PROKAR_LIPOPROTEIN"/>
    <property type="match status" value="1"/>
</dbReference>
<evidence type="ECO:0000313" key="8">
    <source>
        <dbReference type="Proteomes" id="UP001628220"/>
    </source>
</evidence>
<reference evidence="7 8" key="1">
    <citation type="journal article" date="2025" name="Int. J. Syst. Evol. Microbiol.">
        <title>Desulfovibrio falkowii sp. nov., Porphyromonas miyakawae sp. nov., Mediterraneibacter flintii sp. nov. and Owariibacterium komagatae gen. nov., sp. nov., isolated from human faeces.</title>
        <authorList>
            <person name="Hamaguchi T."/>
            <person name="Ohara M."/>
            <person name="Hisatomi A."/>
            <person name="Sekiguchi K."/>
            <person name="Takeda J.I."/>
            <person name="Ueyama J."/>
            <person name="Ito M."/>
            <person name="Nishiwaki H."/>
            <person name="Ogi T."/>
            <person name="Hirayama M."/>
            <person name="Ohkuma M."/>
            <person name="Sakamoto M."/>
            <person name="Ohno K."/>
        </authorList>
    </citation>
    <scope>NUCLEOTIDE SEQUENCE [LARGE SCALE GENOMIC DNA]</scope>
    <source>
        <strain evidence="7 8">13CB11C</strain>
    </source>
</reference>
<dbReference type="PROSITE" id="PS51935">
    <property type="entry name" value="NLPC_P60"/>
    <property type="match status" value="1"/>
</dbReference>
<dbReference type="SUPFAM" id="SSF54001">
    <property type="entry name" value="Cysteine proteinases"/>
    <property type="match status" value="1"/>
</dbReference>
<evidence type="ECO:0000256" key="4">
    <source>
        <dbReference type="ARBA" id="ARBA00022807"/>
    </source>
</evidence>
<organism evidence="7 8">
    <name type="scientific">Porphyromonas miyakawae</name>
    <dbReference type="NCBI Taxonomy" id="3137470"/>
    <lineage>
        <taxon>Bacteria</taxon>
        <taxon>Pseudomonadati</taxon>
        <taxon>Bacteroidota</taxon>
        <taxon>Bacteroidia</taxon>
        <taxon>Bacteroidales</taxon>
        <taxon>Porphyromonadaceae</taxon>
        <taxon>Porphyromonas</taxon>
    </lineage>
</organism>
<proteinExistence type="inferred from homology"/>
<keyword evidence="2" id="KW-0645">Protease</keyword>
<evidence type="ECO:0000256" key="2">
    <source>
        <dbReference type="ARBA" id="ARBA00022670"/>
    </source>
</evidence>
<dbReference type="InterPro" id="IPR051202">
    <property type="entry name" value="Peptidase_C40"/>
</dbReference>
<sequence length="242" mass="26851">MDCKNKLMQLKRVRFILPLCLLLLVQACGVKAHPIKPEVKHSTHHSKAVYNEKGLFMPHPDCIAYAELNVTPSGDMIEDLINLGKRYLGKPYRWRGASSRPFDCSGFVRFLFGSFDIELPASSSAMYNATTPIKDVQPGDLVFFSGSRRGGRIGHVGIAIAVDKRGITMLHSSTSRGIVIERIDDSAYFRSRYAGARRIPKLHRYFDAKNAPSTDAVIPPLFICDTQVPTCLATPQIPCVEG</sequence>
<dbReference type="Gene3D" id="3.90.1720.10">
    <property type="entry name" value="endopeptidase domain like (from Nostoc punctiforme)"/>
    <property type="match status" value="1"/>
</dbReference>
<keyword evidence="3" id="KW-0378">Hydrolase</keyword>
<evidence type="ECO:0000256" key="3">
    <source>
        <dbReference type="ARBA" id="ARBA00022801"/>
    </source>
</evidence>
<dbReference type="Pfam" id="PF00877">
    <property type="entry name" value="NLPC_P60"/>
    <property type="match status" value="1"/>
</dbReference>
<comment type="caution">
    <text evidence="7">The sequence shown here is derived from an EMBL/GenBank/DDBJ whole genome shotgun (WGS) entry which is preliminary data.</text>
</comment>
<dbReference type="InterPro" id="IPR038765">
    <property type="entry name" value="Papain-like_cys_pep_sf"/>
</dbReference>
<feature type="domain" description="NlpC/P60" evidence="6">
    <location>
        <begin position="74"/>
        <end position="200"/>
    </location>
</feature>
<dbReference type="PANTHER" id="PTHR47053:SF1">
    <property type="entry name" value="MUREIN DD-ENDOPEPTIDASE MEPH-RELATED"/>
    <property type="match status" value="1"/>
</dbReference>
<feature type="chain" id="PRO_5046300494" description="NlpC/P60 domain-containing protein" evidence="5">
    <location>
        <begin position="33"/>
        <end position="242"/>
    </location>
</feature>
<feature type="signal peptide" evidence="5">
    <location>
        <begin position="1"/>
        <end position="32"/>
    </location>
</feature>
<dbReference type="PANTHER" id="PTHR47053">
    <property type="entry name" value="MUREIN DD-ENDOPEPTIDASE MEPH-RELATED"/>
    <property type="match status" value="1"/>
</dbReference>
<dbReference type="RefSeq" id="WP_411915848.1">
    <property type="nucleotide sequence ID" value="NZ_BAAFSF010000004.1"/>
</dbReference>
<dbReference type="Proteomes" id="UP001628220">
    <property type="component" value="Unassembled WGS sequence"/>
</dbReference>
<keyword evidence="4" id="KW-0788">Thiol protease</keyword>
<gene>
    <name evidence="7" type="ORF">Tsumi_11830</name>
</gene>
<name>A0ABQ0E324_9PORP</name>
<keyword evidence="5" id="KW-0732">Signal</keyword>
<evidence type="ECO:0000259" key="6">
    <source>
        <dbReference type="PROSITE" id="PS51935"/>
    </source>
</evidence>
<dbReference type="EMBL" id="BAAFSF010000004">
    <property type="protein sequence ID" value="GAB1252077.1"/>
    <property type="molecule type" value="Genomic_DNA"/>
</dbReference>